<name>A0ABN9WG84_9DINO</name>
<proteinExistence type="predicted"/>
<organism evidence="2 3">
    <name type="scientific">Prorocentrum cordatum</name>
    <dbReference type="NCBI Taxonomy" id="2364126"/>
    <lineage>
        <taxon>Eukaryota</taxon>
        <taxon>Sar</taxon>
        <taxon>Alveolata</taxon>
        <taxon>Dinophyceae</taxon>
        <taxon>Prorocentrales</taxon>
        <taxon>Prorocentraceae</taxon>
        <taxon>Prorocentrum</taxon>
    </lineage>
</organism>
<keyword evidence="3" id="KW-1185">Reference proteome</keyword>
<dbReference type="EMBL" id="CAUYUJ010018671">
    <property type="protein sequence ID" value="CAK0885430.1"/>
    <property type="molecule type" value="Genomic_DNA"/>
</dbReference>
<evidence type="ECO:0000313" key="3">
    <source>
        <dbReference type="Proteomes" id="UP001189429"/>
    </source>
</evidence>
<accession>A0ABN9WG84</accession>
<protein>
    <submittedName>
        <fullName evidence="2">Uncharacterized protein</fullName>
    </submittedName>
</protein>
<sequence length="116" mass="12114">MVDTHMTFRRLMQERGVTAVSGEVSFHTSGVPCLSCVGVATQFKRCYPQVAFNFTFSPREVVEGPDVAVAVAPHTPRLVPGAPSDGAAGKGKGKAAASAEPPVDKRGPGEAPRPPK</sequence>
<feature type="region of interest" description="Disordered" evidence="1">
    <location>
        <begin position="75"/>
        <end position="116"/>
    </location>
</feature>
<evidence type="ECO:0000313" key="2">
    <source>
        <dbReference type="EMBL" id="CAK0885430.1"/>
    </source>
</evidence>
<reference evidence="2" key="1">
    <citation type="submission" date="2023-10" db="EMBL/GenBank/DDBJ databases">
        <authorList>
            <person name="Chen Y."/>
            <person name="Shah S."/>
            <person name="Dougan E. K."/>
            <person name="Thang M."/>
            <person name="Chan C."/>
        </authorList>
    </citation>
    <scope>NUCLEOTIDE SEQUENCE [LARGE SCALE GENOMIC DNA]</scope>
</reference>
<dbReference type="Proteomes" id="UP001189429">
    <property type="component" value="Unassembled WGS sequence"/>
</dbReference>
<gene>
    <name evidence="2" type="ORF">PCOR1329_LOCUS67053</name>
</gene>
<evidence type="ECO:0000256" key="1">
    <source>
        <dbReference type="SAM" id="MobiDB-lite"/>
    </source>
</evidence>
<comment type="caution">
    <text evidence="2">The sequence shown here is derived from an EMBL/GenBank/DDBJ whole genome shotgun (WGS) entry which is preliminary data.</text>
</comment>